<dbReference type="Gene3D" id="3.10.50.40">
    <property type="match status" value="1"/>
</dbReference>
<evidence type="ECO:0000313" key="3">
    <source>
        <dbReference type="Proteomes" id="UP000032431"/>
    </source>
</evidence>
<keyword evidence="3" id="KW-1185">Reference proteome</keyword>
<dbReference type="InterPro" id="IPR046357">
    <property type="entry name" value="PPIase_dom_sf"/>
</dbReference>
<dbReference type="SUPFAM" id="SSF54534">
    <property type="entry name" value="FKBP-like"/>
    <property type="match status" value="1"/>
</dbReference>
<evidence type="ECO:0000256" key="1">
    <source>
        <dbReference type="SAM" id="SignalP"/>
    </source>
</evidence>
<keyword evidence="1" id="KW-0732">Signal</keyword>
<dbReference type="OrthoDB" id="1816963at2"/>
<reference evidence="3" key="1">
    <citation type="submission" date="2014-07" db="EMBL/GenBank/DDBJ databases">
        <authorList>
            <person name="Wibberg D."/>
        </authorList>
    </citation>
    <scope>NUCLEOTIDE SEQUENCE [LARGE SCALE GENOMIC DNA]</scope>
    <source>
        <strain evidence="3">DG5</strain>
    </source>
</reference>
<name>A0A078KJ40_9FIRM</name>
<evidence type="ECO:0000313" key="2">
    <source>
        <dbReference type="EMBL" id="CDZ23631.1"/>
    </source>
</evidence>
<dbReference type="Proteomes" id="UP000032431">
    <property type="component" value="Chromosome I"/>
</dbReference>
<dbReference type="GO" id="GO:0003755">
    <property type="term" value="F:peptidyl-prolyl cis-trans isomerase activity"/>
    <property type="evidence" value="ECO:0007669"/>
    <property type="project" value="InterPro"/>
</dbReference>
<feature type="signal peptide" evidence="1">
    <location>
        <begin position="1"/>
        <end position="24"/>
    </location>
</feature>
<dbReference type="PROSITE" id="PS51257">
    <property type="entry name" value="PROKAR_LIPOPROTEIN"/>
    <property type="match status" value="1"/>
</dbReference>
<dbReference type="AlphaFoldDB" id="A0A078KJ40"/>
<gene>
    <name evidence="2" type="ORF">CCDG5_0493</name>
</gene>
<organism evidence="2 3">
    <name type="scientific">[Clostridium] cellulosi</name>
    <dbReference type="NCBI Taxonomy" id="29343"/>
    <lineage>
        <taxon>Bacteria</taxon>
        <taxon>Bacillati</taxon>
        <taxon>Bacillota</taxon>
        <taxon>Clostridia</taxon>
        <taxon>Eubacteriales</taxon>
        <taxon>Oscillospiraceae</taxon>
        <taxon>Oscillospiraceae incertae sedis</taxon>
    </lineage>
</organism>
<dbReference type="KEGG" id="ccel:CCDG5_0493"/>
<feature type="chain" id="PRO_5007754822" evidence="1">
    <location>
        <begin position="25"/>
        <end position="347"/>
    </location>
</feature>
<dbReference type="PATRIC" id="fig|29343.3.peg.517"/>
<dbReference type="Pfam" id="PF13616">
    <property type="entry name" value="Rotamase_3"/>
    <property type="match status" value="1"/>
</dbReference>
<dbReference type="STRING" id="29343.CCDG5_0493"/>
<proteinExistence type="predicted"/>
<sequence>MKRFTKICALVCALAASFSFSGCADTSWSLKSGDITMPTGVYVYFLMQNAGYVTTYAASSSSSSTSSNSDPWSQQIDGKNAVSWAINNALDSCKQLMVIEKQAAERKVTLTSDEKSAAKAKAEQAYTTYKDLFTKNGISQASIERYLDDMYLKDELFKSYYGEKGDKAVSASELADYYTKNFAHIKQIFVSKIDTSTYQPLSSDKLESQKKKANEAYAAVKNDLKNFQTYVDKYNEDTGMKQNPDGYIFSKQTAQSLGYDQKFVDLAFSLKEGEVGMAESDMGYFIEYRVKTDPSASSYNDSMKQTVLSEMKYPEFQNLLKDLVSKEKFTQNDKAINKFNPKKIKLS</sequence>
<protein>
    <submittedName>
        <fullName evidence="2">PpiC-type peptidyl-prolyl cis-trans isomerase</fullName>
    </submittedName>
</protein>
<keyword evidence="2" id="KW-0413">Isomerase</keyword>
<accession>A0A078KJ40</accession>
<dbReference type="EMBL" id="LM995447">
    <property type="protein sequence ID" value="CDZ23631.1"/>
    <property type="molecule type" value="Genomic_DNA"/>
</dbReference>
<dbReference type="HOGENOM" id="CLU_798553_0_0_9"/>